<keyword evidence="3" id="KW-0221">Differentiation</keyword>
<reference evidence="10" key="1">
    <citation type="submission" date="2022-07" db="EMBL/GenBank/DDBJ databases">
        <title>Chromosome-level genome of Muraenolepis orangiensis.</title>
        <authorList>
            <person name="Kim J."/>
        </authorList>
    </citation>
    <scope>NUCLEOTIDE SEQUENCE</scope>
    <source>
        <strain evidence="10">KU_S4_2022</strain>
        <tissue evidence="10">Muscle</tissue>
    </source>
</reference>
<keyword evidence="5" id="KW-0805">Transcription regulation</keyword>
<dbReference type="PANTHER" id="PTHR19290">
    <property type="entry name" value="BASIC HELIX-LOOP-HELIX PROTEIN NEUROGENIN-RELATED"/>
    <property type="match status" value="1"/>
</dbReference>
<name>A0A9Q0EHM7_9TELE</name>
<dbReference type="GO" id="GO:0045944">
    <property type="term" value="P:positive regulation of transcription by RNA polymerase II"/>
    <property type="evidence" value="ECO:0007669"/>
    <property type="project" value="TreeGrafter"/>
</dbReference>
<protein>
    <recommendedName>
        <fullName evidence="9">BHLH domain-containing protein</fullName>
    </recommendedName>
</protein>
<evidence type="ECO:0000313" key="10">
    <source>
        <dbReference type="EMBL" id="KAJ3608107.1"/>
    </source>
</evidence>
<comment type="caution">
    <text evidence="10">The sequence shown here is derived from an EMBL/GenBank/DDBJ whole genome shotgun (WGS) entry which is preliminary data.</text>
</comment>
<evidence type="ECO:0000256" key="5">
    <source>
        <dbReference type="ARBA" id="ARBA00023015"/>
    </source>
</evidence>
<dbReference type="PROSITE" id="PS50888">
    <property type="entry name" value="BHLH"/>
    <property type="match status" value="1"/>
</dbReference>
<dbReference type="GO" id="GO:0070888">
    <property type="term" value="F:E-box binding"/>
    <property type="evidence" value="ECO:0007669"/>
    <property type="project" value="TreeGrafter"/>
</dbReference>
<evidence type="ECO:0000256" key="6">
    <source>
        <dbReference type="ARBA" id="ARBA00023163"/>
    </source>
</evidence>
<dbReference type="OrthoDB" id="6161578at2759"/>
<keyword evidence="11" id="KW-1185">Reference proteome</keyword>
<sequence>MPLSRGTLFAPYIISSDPDPGDRSPGGGFTVALGLSGVVSPGLSEVSPGLSGVSSVVSPGLSCTNLHEALMQRGGGGGRRTEEKSREERTHFLELRIGPAGALRYLDSGDTTCGPAGALRYLDTGDTTCGPAAVVVVERAQRRRRLAANARERRRMLGLNVAFDRLRSVIPNPECDKKLSKSETLQMAQIYIATLSELLQDRDQDQDRDRDQEDEDEAVAVVLKAAYGGDTEPARGRPSLTALSSRGPAGDPPQPVGLQSMNSSAIMELKKDGRCGGGGSSLSWERTNGTK</sequence>
<dbReference type="EMBL" id="JANIIK010000040">
    <property type="protein sequence ID" value="KAJ3608107.1"/>
    <property type="molecule type" value="Genomic_DNA"/>
</dbReference>
<dbReference type="AlphaFoldDB" id="A0A9Q0EHM7"/>
<dbReference type="GO" id="GO:0046983">
    <property type="term" value="F:protein dimerization activity"/>
    <property type="evidence" value="ECO:0007669"/>
    <property type="project" value="InterPro"/>
</dbReference>
<dbReference type="SUPFAM" id="SSF47459">
    <property type="entry name" value="HLH, helix-loop-helix DNA-binding domain"/>
    <property type="match status" value="1"/>
</dbReference>
<dbReference type="InterPro" id="IPR036638">
    <property type="entry name" value="HLH_DNA-bd_sf"/>
</dbReference>
<evidence type="ECO:0000256" key="4">
    <source>
        <dbReference type="ARBA" id="ARBA00022902"/>
    </source>
</evidence>
<dbReference type="FunFam" id="4.10.280.10:FF:000025">
    <property type="entry name" value="protein atonal homolog 7"/>
    <property type="match status" value="1"/>
</dbReference>
<keyword evidence="2" id="KW-0217">Developmental protein</keyword>
<feature type="region of interest" description="Disordered" evidence="8">
    <location>
        <begin position="224"/>
        <end position="291"/>
    </location>
</feature>
<dbReference type="Gene3D" id="4.10.280.10">
    <property type="entry name" value="Helix-loop-helix DNA-binding domain"/>
    <property type="match status" value="1"/>
</dbReference>
<dbReference type="GO" id="GO:0061564">
    <property type="term" value="P:axon development"/>
    <property type="evidence" value="ECO:0007669"/>
    <property type="project" value="TreeGrafter"/>
</dbReference>
<evidence type="ECO:0000256" key="2">
    <source>
        <dbReference type="ARBA" id="ARBA00022473"/>
    </source>
</evidence>
<dbReference type="InterPro" id="IPR011598">
    <property type="entry name" value="bHLH_dom"/>
</dbReference>
<dbReference type="PANTHER" id="PTHR19290:SF82">
    <property type="entry name" value="TRANSCRIPTION FACTOR ATOH1"/>
    <property type="match status" value="1"/>
</dbReference>
<evidence type="ECO:0000256" key="7">
    <source>
        <dbReference type="ARBA" id="ARBA00023242"/>
    </source>
</evidence>
<dbReference type="GO" id="GO:0007423">
    <property type="term" value="P:sensory organ development"/>
    <property type="evidence" value="ECO:0007669"/>
    <property type="project" value="TreeGrafter"/>
</dbReference>
<keyword evidence="4" id="KW-0524">Neurogenesis</keyword>
<evidence type="ECO:0000259" key="9">
    <source>
        <dbReference type="PROSITE" id="PS50888"/>
    </source>
</evidence>
<feature type="compositionally biased region" description="Polar residues" evidence="8">
    <location>
        <begin position="281"/>
        <end position="291"/>
    </location>
</feature>
<keyword evidence="7" id="KW-0539">Nucleus</keyword>
<evidence type="ECO:0000256" key="1">
    <source>
        <dbReference type="ARBA" id="ARBA00004123"/>
    </source>
</evidence>
<evidence type="ECO:0000256" key="3">
    <source>
        <dbReference type="ARBA" id="ARBA00022782"/>
    </source>
</evidence>
<gene>
    <name evidence="10" type="ORF">NHX12_025157</name>
</gene>
<organism evidence="10 11">
    <name type="scientific">Muraenolepis orangiensis</name>
    <name type="common">Patagonian moray cod</name>
    <dbReference type="NCBI Taxonomy" id="630683"/>
    <lineage>
        <taxon>Eukaryota</taxon>
        <taxon>Metazoa</taxon>
        <taxon>Chordata</taxon>
        <taxon>Craniata</taxon>
        <taxon>Vertebrata</taxon>
        <taxon>Euteleostomi</taxon>
        <taxon>Actinopterygii</taxon>
        <taxon>Neopterygii</taxon>
        <taxon>Teleostei</taxon>
        <taxon>Neoteleostei</taxon>
        <taxon>Acanthomorphata</taxon>
        <taxon>Zeiogadaria</taxon>
        <taxon>Gadariae</taxon>
        <taxon>Gadiformes</taxon>
        <taxon>Muraenolepidoidei</taxon>
        <taxon>Muraenolepididae</taxon>
        <taxon>Muraenolepis</taxon>
    </lineage>
</organism>
<comment type="subcellular location">
    <subcellularLocation>
        <location evidence="1">Nucleus</location>
    </subcellularLocation>
</comment>
<evidence type="ECO:0000313" key="11">
    <source>
        <dbReference type="Proteomes" id="UP001148018"/>
    </source>
</evidence>
<dbReference type="InterPro" id="IPR050359">
    <property type="entry name" value="bHLH_transcription_factors"/>
</dbReference>
<dbReference type="GO" id="GO:0005634">
    <property type="term" value="C:nucleus"/>
    <property type="evidence" value="ECO:0007669"/>
    <property type="project" value="UniProtKB-SubCell"/>
</dbReference>
<keyword evidence="6" id="KW-0804">Transcription</keyword>
<proteinExistence type="predicted"/>
<dbReference type="Pfam" id="PF00010">
    <property type="entry name" value="HLH"/>
    <property type="match status" value="1"/>
</dbReference>
<evidence type="ECO:0000256" key="8">
    <source>
        <dbReference type="SAM" id="MobiDB-lite"/>
    </source>
</evidence>
<dbReference type="SMART" id="SM00353">
    <property type="entry name" value="HLH"/>
    <property type="match status" value="1"/>
</dbReference>
<dbReference type="GO" id="GO:0000981">
    <property type="term" value="F:DNA-binding transcription factor activity, RNA polymerase II-specific"/>
    <property type="evidence" value="ECO:0007669"/>
    <property type="project" value="TreeGrafter"/>
</dbReference>
<feature type="domain" description="BHLH" evidence="9">
    <location>
        <begin position="143"/>
        <end position="195"/>
    </location>
</feature>
<accession>A0A9Q0EHM7</accession>
<dbReference type="Proteomes" id="UP001148018">
    <property type="component" value="Unassembled WGS sequence"/>
</dbReference>